<dbReference type="PANTHER" id="PTHR35179">
    <property type="entry name" value="PROTEIN CBG02620"/>
    <property type="match status" value="1"/>
</dbReference>
<organism evidence="2 3">
    <name type="scientific">Periconia digitata</name>
    <dbReference type="NCBI Taxonomy" id="1303443"/>
    <lineage>
        <taxon>Eukaryota</taxon>
        <taxon>Fungi</taxon>
        <taxon>Dikarya</taxon>
        <taxon>Ascomycota</taxon>
        <taxon>Pezizomycotina</taxon>
        <taxon>Dothideomycetes</taxon>
        <taxon>Pleosporomycetidae</taxon>
        <taxon>Pleosporales</taxon>
        <taxon>Massarineae</taxon>
        <taxon>Periconiaceae</taxon>
        <taxon>Periconia</taxon>
    </lineage>
</organism>
<sequence length="398" mass="45738">MSGNDEPFTAWGPFIRQPYVIQPTTRTDLIVAGIVFGLAMFFAIIATYSGIQQTKASRNSPRSAYIWMIWIELVACIIIAILCLLYLLECIRPSFYFYMGILLLWSIQIQLLLQIIINRIRIILADREKGRTIMISVAVIVTMLNISVFCVWMPARLQISNEWIHANEIWDRTEKAIYLVLDASLNWYFVRVVKQNLIMNGLEKYSSLVRFNQRIIVVSLLMDVMIIAAMSIPNSFVYAIFHPLAFLVKLNIEMSMANLIRRIALAKNGSNHLDFKTLVLDDSTQGVWWKRIFHPCKPSQEEIFSNRSPLQIVKTEEFRVSTQAGLSLRLELDALGFKMRTGPSRRNSANRISWNSSEILVKLDNEVERRSAVDDICYAEAGEEMDFVRQPSPAHFSI</sequence>
<evidence type="ECO:0000313" key="3">
    <source>
        <dbReference type="Proteomes" id="UP001152607"/>
    </source>
</evidence>
<keyword evidence="3" id="KW-1185">Reference proteome</keyword>
<dbReference type="PANTHER" id="PTHR35179:SF1">
    <property type="entry name" value="INTEGRAL MEMBRANE PROTEIN"/>
    <property type="match status" value="1"/>
</dbReference>
<dbReference type="EMBL" id="CAOQHR010000002">
    <property type="protein sequence ID" value="CAI6310060.1"/>
    <property type="molecule type" value="Genomic_DNA"/>
</dbReference>
<feature type="transmembrane region" description="Helical" evidence="1">
    <location>
        <begin position="63"/>
        <end position="88"/>
    </location>
</feature>
<proteinExistence type="predicted"/>
<feature type="transmembrane region" description="Helical" evidence="1">
    <location>
        <begin position="29"/>
        <end position="51"/>
    </location>
</feature>
<reference evidence="2" key="1">
    <citation type="submission" date="2023-01" db="EMBL/GenBank/DDBJ databases">
        <authorList>
            <person name="Van Ghelder C."/>
            <person name="Rancurel C."/>
        </authorList>
    </citation>
    <scope>NUCLEOTIDE SEQUENCE</scope>
    <source>
        <strain evidence="2">CNCM I-4278</strain>
    </source>
</reference>
<feature type="transmembrane region" description="Helical" evidence="1">
    <location>
        <begin position="214"/>
        <end position="230"/>
    </location>
</feature>
<feature type="transmembrane region" description="Helical" evidence="1">
    <location>
        <begin position="94"/>
        <end position="113"/>
    </location>
</feature>
<keyword evidence="1" id="KW-0472">Membrane</keyword>
<keyword evidence="1" id="KW-1133">Transmembrane helix</keyword>
<comment type="caution">
    <text evidence="2">The sequence shown here is derived from an EMBL/GenBank/DDBJ whole genome shotgun (WGS) entry which is preliminary data.</text>
</comment>
<gene>
    <name evidence="2" type="ORF">PDIGIT_LOCUS3180</name>
</gene>
<keyword evidence="1" id="KW-0812">Transmembrane</keyword>
<dbReference type="OrthoDB" id="3205825at2759"/>
<dbReference type="AlphaFoldDB" id="A0A9W4U5C2"/>
<accession>A0A9W4U5C2</accession>
<evidence type="ECO:0000256" key="1">
    <source>
        <dbReference type="SAM" id="Phobius"/>
    </source>
</evidence>
<evidence type="ECO:0000313" key="2">
    <source>
        <dbReference type="EMBL" id="CAI6310060.1"/>
    </source>
</evidence>
<protein>
    <submittedName>
        <fullName evidence="2">Uncharacterized protein</fullName>
    </submittedName>
</protein>
<name>A0A9W4U5C2_9PLEO</name>
<feature type="transmembrane region" description="Helical" evidence="1">
    <location>
        <begin position="133"/>
        <end position="155"/>
    </location>
</feature>
<dbReference type="Proteomes" id="UP001152607">
    <property type="component" value="Unassembled WGS sequence"/>
</dbReference>